<dbReference type="GO" id="GO:0110001">
    <property type="term" value="C:toxin-antitoxin complex"/>
    <property type="evidence" value="ECO:0007669"/>
    <property type="project" value="InterPro"/>
</dbReference>
<name>A0AAP2GPZ8_9BACT</name>
<dbReference type="InterPro" id="IPR018669">
    <property type="entry name" value="Toxin_HigB"/>
</dbReference>
<dbReference type="AlphaFoldDB" id="A0AAP2GPZ8"/>
<keyword evidence="2" id="KW-1185">Reference proteome</keyword>
<gene>
    <name evidence="1" type="ORF">KK083_22180</name>
</gene>
<dbReference type="GO" id="GO:0004519">
    <property type="term" value="F:endonuclease activity"/>
    <property type="evidence" value="ECO:0007669"/>
    <property type="project" value="InterPro"/>
</dbReference>
<dbReference type="Pfam" id="PF09907">
    <property type="entry name" value="HigB_toxin"/>
    <property type="match status" value="1"/>
</dbReference>
<sequence>MKVHLIRKETIESFVEANARSKPSFAIWLTAVKYADWNAPSDIKQTFGSADLIGGGSKRVVFDVGGNNYRMICKYAFGEKQVHLFICWIGTHTEYDALCDNNEQYTITNY</sequence>
<accession>A0AAP2GPZ8</accession>
<dbReference type="GO" id="GO:0003723">
    <property type="term" value="F:RNA binding"/>
    <property type="evidence" value="ECO:0007669"/>
    <property type="project" value="InterPro"/>
</dbReference>
<organism evidence="1 2">
    <name type="scientific">Chryseosolibacter histidini</name>
    <dbReference type="NCBI Taxonomy" id="2782349"/>
    <lineage>
        <taxon>Bacteria</taxon>
        <taxon>Pseudomonadati</taxon>
        <taxon>Bacteroidota</taxon>
        <taxon>Cytophagia</taxon>
        <taxon>Cytophagales</taxon>
        <taxon>Chryseotaleaceae</taxon>
        <taxon>Chryseosolibacter</taxon>
    </lineage>
</organism>
<dbReference type="Proteomes" id="UP001319200">
    <property type="component" value="Unassembled WGS sequence"/>
</dbReference>
<dbReference type="RefSeq" id="WP_254167698.1">
    <property type="nucleotide sequence ID" value="NZ_JAHESF010000027.1"/>
</dbReference>
<dbReference type="EMBL" id="JAHESF010000027">
    <property type="protein sequence ID" value="MBT1699623.1"/>
    <property type="molecule type" value="Genomic_DNA"/>
</dbReference>
<reference evidence="1 2" key="1">
    <citation type="submission" date="2021-05" db="EMBL/GenBank/DDBJ databases">
        <title>A Polyphasic approach of four new species of the genus Ohtaekwangia: Ohtaekwangia histidinii sp. nov., Ohtaekwangia cretensis sp. nov., Ohtaekwangia indiensis sp. nov., Ohtaekwangia reichenbachii sp. nov. from diverse environment.</title>
        <authorList>
            <person name="Octaviana S."/>
        </authorList>
    </citation>
    <scope>NUCLEOTIDE SEQUENCE [LARGE SCALE GENOMIC DNA]</scope>
    <source>
        <strain evidence="1 2">PWU4</strain>
    </source>
</reference>
<evidence type="ECO:0000313" key="1">
    <source>
        <dbReference type="EMBL" id="MBT1699623.1"/>
    </source>
</evidence>
<proteinExistence type="predicted"/>
<protein>
    <submittedName>
        <fullName evidence="1">Type II toxin-antitoxin system HigB family toxin</fullName>
    </submittedName>
</protein>
<evidence type="ECO:0000313" key="2">
    <source>
        <dbReference type="Proteomes" id="UP001319200"/>
    </source>
</evidence>
<comment type="caution">
    <text evidence="1">The sequence shown here is derived from an EMBL/GenBank/DDBJ whole genome shotgun (WGS) entry which is preliminary data.</text>
</comment>